<evidence type="ECO:0000313" key="3">
    <source>
        <dbReference type="Proteomes" id="UP000031192"/>
    </source>
</evidence>
<gene>
    <name evidence="2" type="ORF">MGU_10838</name>
</gene>
<dbReference type="OrthoDB" id="10275673at2759"/>
<comment type="caution">
    <text evidence="2">The sequence shown here is derived from an EMBL/GenBank/DDBJ whole genome shotgun (WGS) entry which is preliminary data.</text>
</comment>
<organism evidence="2 3">
    <name type="scientific">Metarhizium guizhouense (strain ARSEF 977)</name>
    <dbReference type="NCBI Taxonomy" id="1276136"/>
    <lineage>
        <taxon>Eukaryota</taxon>
        <taxon>Fungi</taxon>
        <taxon>Dikarya</taxon>
        <taxon>Ascomycota</taxon>
        <taxon>Pezizomycotina</taxon>
        <taxon>Sordariomycetes</taxon>
        <taxon>Hypocreomycetidae</taxon>
        <taxon>Hypocreales</taxon>
        <taxon>Clavicipitaceae</taxon>
        <taxon>Metarhizium</taxon>
    </lineage>
</organism>
<proteinExistence type="predicted"/>
<accession>A0A0B4G5B5</accession>
<dbReference type="AlphaFoldDB" id="A0A0B4G5B5"/>
<reference evidence="2 3" key="1">
    <citation type="journal article" date="2014" name="Proc. Natl. Acad. Sci. U.S.A.">
        <title>Trajectory and genomic determinants of fungal-pathogen speciation and host adaptation.</title>
        <authorList>
            <person name="Hu X."/>
            <person name="Xiao G."/>
            <person name="Zheng P."/>
            <person name="Shang Y."/>
            <person name="Su Y."/>
            <person name="Zhang X."/>
            <person name="Liu X."/>
            <person name="Zhan S."/>
            <person name="St Leger R.J."/>
            <person name="Wang C."/>
        </authorList>
    </citation>
    <scope>NUCLEOTIDE SEQUENCE [LARGE SCALE GENOMIC DNA]</scope>
    <source>
        <strain evidence="2 3">ARSEF 977</strain>
    </source>
</reference>
<sequence length="497" mass="56387">MSSGWQVATPASFAQEQDRAASRRGSPSIGPLSAPETTARFKLHLPSEEAWGAYLSSGTEAEQRAREFFFCVPPSSIPMVTVTSICSDFYAAAASHGNELVKNLNQALALSNGRESPEVVKLRMVIRVFRQVLVGAAEVLGRIVVNNCRDSRDPQIRNIIDFIDDQMGACQRLYPVESYGPNTSRWQRQFCANRRQWFRNGINFDELGSVRLGSWAYVLYILMPNYSSISQYFTRDWCDDFFDQEEPICPPKITADCQCLSLISILFSILGPALGPLQMGYDQYELFYKLLVRDVLVYALRHSDFRDWVPQAPPPPIQNPSIPVTTDWAFKLFSLKGEDELRVSIRQRLHNLRAETKSLLPRFDESAFKRGLKTYPLPDNEEGLIRDIWKVMRDKIRRWMASHGEESEDLSDSATHPSKWPVIDRLEPRAALRWASGYAYLSIPLTFDKEQDVVLIKGANAKTEKCGPYTILATLKGVSFRIGSDFLLIPVVTLQRP</sequence>
<keyword evidence="3" id="KW-1185">Reference proteome</keyword>
<name>A0A0B4G5B5_METGA</name>
<dbReference type="Proteomes" id="UP000031192">
    <property type="component" value="Unassembled WGS sequence"/>
</dbReference>
<evidence type="ECO:0000313" key="2">
    <source>
        <dbReference type="EMBL" id="KID81835.1"/>
    </source>
</evidence>
<feature type="region of interest" description="Disordered" evidence="1">
    <location>
        <begin position="1"/>
        <end position="34"/>
    </location>
</feature>
<protein>
    <submittedName>
        <fullName evidence="2">Uncharacterized protein</fullName>
    </submittedName>
</protein>
<dbReference type="HOGENOM" id="CLU_615508_0_0_1"/>
<evidence type="ECO:0000256" key="1">
    <source>
        <dbReference type="SAM" id="MobiDB-lite"/>
    </source>
</evidence>
<dbReference type="EMBL" id="AZNH01000117">
    <property type="protein sequence ID" value="KID81835.1"/>
    <property type="molecule type" value="Genomic_DNA"/>
</dbReference>